<dbReference type="PROSITE" id="PS50090">
    <property type="entry name" value="MYB_LIKE"/>
    <property type="match status" value="1"/>
</dbReference>
<evidence type="ECO:0000256" key="1">
    <source>
        <dbReference type="ARBA" id="ARBA00004123"/>
    </source>
</evidence>
<name>A0A9Q0GCM9_9ROSI</name>
<evidence type="ECO:0000313" key="7">
    <source>
        <dbReference type="Proteomes" id="UP001141552"/>
    </source>
</evidence>
<dbReference type="Gene3D" id="1.10.246.220">
    <property type="match status" value="1"/>
</dbReference>
<dbReference type="SUPFAM" id="SSF46689">
    <property type="entry name" value="Homeodomain-like"/>
    <property type="match status" value="1"/>
</dbReference>
<feature type="compositionally biased region" description="Basic residues" evidence="3">
    <location>
        <begin position="264"/>
        <end position="276"/>
    </location>
</feature>
<comment type="subcellular location">
    <subcellularLocation>
        <location evidence="1">Nucleus</location>
    </subcellularLocation>
</comment>
<dbReference type="Proteomes" id="UP001141552">
    <property type="component" value="Unassembled WGS sequence"/>
</dbReference>
<dbReference type="PANTHER" id="PTHR47122">
    <property type="entry name" value="MYB-LIKE DNA-BINDING DOMAIN CONTAINING PROTEIN, EXPRESSED"/>
    <property type="match status" value="1"/>
</dbReference>
<evidence type="ECO:0000259" key="4">
    <source>
        <dbReference type="PROSITE" id="PS50090"/>
    </source>
</evidence>
<evidence type="ECO:0000256" key="3">
    <source>
        <dbReference type="SAM" id="MobiDB-lite"/>
    </source>
</evidence>
<dbReference type="PANTHER" id="PTHR47122:SF5">
    <property type="entry name" value="TRF-LIKE 8"/>
    <property type="match status" value="1"/>
</dbReference>
<feature type="compositionally biased region" description="Basic residues" evidence="3">
    <location>
        <begin position="387"/>
        <end position="402"/>
    </location>
</feature>
<proteinExistence type="predicted"/>
<gene>
    <name evidence="6" type="ORF">Tsubulata_010677</name>
</gene>
<reference evidence="6" key="2">
    <citation type="journal article" date="2023" name="Plants (Basel)">
        <title>Annotation of the Turnera subulata (Passifloraceae) Draft Genome Reveals the S-Locus Evolved after the Divergence of Turneroideae from Passifloroideae in a Stepwise Manner.</title>
        <authorList>
            <person name="Henning P.M."/>
            <person name="Roalson E.H."/>
            <person name="Mir W."/>
            <person name="McCubbin A.G."/>
            <person name="Shore J.S."/>
        </authorList>
    </citation>
    <scope>NUCLEOTIDE SEQUENCE</scope>
    <source>
        <strain evidence="6">F60SS</strain>
    </source>
</reference>
<dbReference type="OrthoDB" id="608866at2759"/>
<reference evidence="6" key="1">
    <citation type="submission" date="2022-02" db="EMBL/GenBank/DDBJ databases">
        <authorList>
            <person name="Henning P.M."/>
            <person name="McCubbin A.G."/>
            <person name="Shore J.S."/>
        </authorList>
    </citation>
    <scope>NUCLEOTIDE SEQUENCE</scope>
    <source>
        <strain evidence="6">F60SS</strain>
        <tissue evidence="6">Leaves</tissue>
    </source>
</reference>
<dbReference type="GO" id="GO:0005634">
    <property type="term" value="C:nucleus"/>
    <property type="evidence" value="ECO:0007669"/>
    <property type="project" value="UniProtKB-SubCell"/>
</dbReference>
<feature type="region of interest" description="Disordered" evidence="3">
    <location>
        <begin position="212"/>
        <end position="232"/>
    </location>
</feature>
<feature type="compositionally biased region" description="Acidic residues" evidence="3">
    <location>
        <begin position="372"/>
        <end position="383"/>
    </location>
</feature>
<dbReference type="CDD" id="cd11660">
    <property type="entry name" value="SANT_TRF"/>
    <property type="match status" value="1"/>
</dbReference>
<dbReference type="Pfam" id="PF00249">
    <property type="entry name" value="Myb_DNA-binding"/>
    <property type="match status" value="1"/>
</dbReference>
<accession>A0A9Q0GCM9</accession>
<dbReference type="InterPro" id="IPR001005">
    <property type="entry name" value="SANT/Myb"/>
</dbReference>
<feature type="region of interest" description="Disordered" evidence="3">
    <location>
        <begin position="350"/>
        <end position="402"/>
    </location>
</feature>
<feature type="domain" description="Myb-like" evidence="4">
    <location>
        <begin position="395"/>
        <end position="450"/>
    </location>
</feature>
<dbReference type="PROSITE" id="PS51294">
    <property type="entry name" value="HTH_MYB"/>
    <property type="match status" value="1"/>
</dbReference>
<sequence>MPEVEDESIEVQHLLAEPKTEHVSVDGALSLGKENSWKHTDLEKFSYGFDYIMKEDYGGFGPFNSQEQFELELGVLDGFLDEIDEVDDIHAANDISGACKDFLLDVELADKVSVLDYAPCVRSNLENSCSESQSPDFSGSSYAVMVLSESSIGTNSQSVGKICSLGNEVKSEVHYSSYDKWDTQAPAEQSTFHMSHDLEGLHEFDNDAKHLASAAPSDADENKVVQMGRQKRLRKPTKRFVEEFSDRKSKHAVEIEKSLSAASKGKRPRTGSHGKLCHAQDSKDRSSQMCTQSTFEDIEKLPDLKRLVIEKQRILSAAAKNKGLMWQERHLKALKSASRVGSFSETTIQTHFESQRQRGRPKKHLPRLCLESDNDDIASESEDDCVKKRRSKNSDRRKHQRMWTHPEVMKLVDGIAQYGTGRWTDIKKVMFSSSAYRTPVDLRDKWRNLLRASCAHKQKQSQIEVEEKLKHATRPLPKSILRRVRELASIHPYPRFSPGGRYVRRKKNAS</sequence>
<feature type="compositionally biased region" description="Basic residues" evidence="3">
    <location>
        <begin position="357"/>
        <end position="366"/>
    </location>
</feature>
<keyword evidence="7" id="KW-1185">Reference proteome</keyword>
<dbReference type="EMBL" id="JAKUCV010001081">
    <property type="protein sequence ID" value="KAJ4847774.1"/>
    <property type="molecule type" value="Genomic_DNA"/>
</dbReference>
<evidence type="ECO:0000313" key="6">
    <source>
        <dbReference type="EMBL" id="KAJ4847774.1"/>
    </source>
</evidence>
<feature type="region of interest" description="Disordered" evidence="3">
    <location>
        <begin position="254"/>
        <end position="288"/>
    </location>
</feature>
<feature type="domain" description="HTH myb-type" evidence="5">
    <location>
        <begin position="395"/>
        <end position="454"/>
    </location>
</feature>
<organism evidence="6 7">
    <name type="scientific">Turnera subulata</name>
    <dbReference type="NCBI Taxonomy" id="218843"/>
    <lineage>
        <taxon>Eukaryota</taxon>
        <taxon>Viridiplantae</taxon>
        <taxon>Streptophyta</taxon>
        <taxon>Embryophyta</taxon>
        <taxon>Tracheophyta</taxon>
        <taxon>Spermatophyta</taxon>
        <taxon>Magnoliopsida</taxon>
        <taxon>eudicotyledons</taxon>
        <taxon>Gunneridae</taxon>
        <taxon>Pentapetalae</taxon>
        <taxon>rosids</taxon>
        <taxon>fabids</taxon>
        <taxon>Malpighiales</taxon>
        <taxon>Passifloraceae</taxon>
        <taxon>Turnera</taxon>
    </lineage>
</organism>
<keyword evidence="2" id="KW-0539">Nucleus</keyword>
<evidence type="ECO:0000259" key="5">
    <source>
        <dbReference type="PROSITE" id="PS51294"/>
    </source>
</evidence>
<protein>
    <submittedName>
        <fullName evidence="6">Uncharacterized protein</fullName>
    </submittedName>
</protein>
<dbReference type="InterPro" id="IPR009057">
    <property type="entry name" value="Homeodomain-like_sf"/>
</dbReference>
<dbReference type="InterPro" id="IPR017930">
    <property type="entry name" value="Myb_dom"/>
</dbReference>
<evidence type="ECO:0000256" key="2">
    <source>
        <dbReference type="ARBA" id="ARBA00023242"/>
    </source>
</evidence>
<dbReference type="AlphaFoldDB" id="A0A9Q0GCM9"/>
<comment type="caution">
    <text evidence="6">The sequence shown here is derived from an EMBL/GenBank/DDBJ whole genome shotgun (WGS) entry which is preliminary data.</text>
</comment>
<dbReference type="SMART" id="SM00717">
    <property type="entry name" value="SANT"/>
    <property type="match status" value="1"/>
</dbReference>